<evidence type="ECO:0000313" key="2">
    <source>
        <dbReference type="Proteomes" id="UP000266861"/>
    </source>
</evidence>
<dbReference type="OrthoDB" id="6247875at2759"/>
<accession>A0A397J956</accession>
<organism evidence="1 2">
    <name type="scientific">Diversispora epigaea</name>
    <dbReference type="NCBI Taxonomy" id="1348612"/>
    <lineage>
        <taxon>Eukaryota</taxon>
        <taxon>Fungi</taxon>
        <taxon>Fungi incertae sedis</taxon>
        <taxon>Mucoromycota</taxon>
        <taxon>Glomeromycotina</taxon>
        <taxon>Glomeromycetes</taxon>
        <taxon>Diversisporales</taxon>
        <taxon>Diversisporaceae</taxon>
        <taxon>Diversispora</taxon>
    </lineage>
</organism>
<comment type="caution">
    <text evidence="1">The sequence shown here is derived from an EMBL/GenBank/DDBJ whole genome shotgun (WGS) entry which is preliminary data.</text>
</comment>
<dbReference type="STRING" id="1348612.A0A397J956"/>
<dbReference type="Gene3D" id="1.10.30.10">
    <property type="entry name" value="High mobility group box domain"/>
    <property type="match status" value="1"/>
</dbReference>
<dbReference type="EMBL" id="PQFF01000070">
    <property type="protein sequence ID" value="RHZ84885.1"/>
    <property type="molecule type" value="Genomic_DNA"/>
</dbReference>
<gene>
    <name evidence="1" type="ORF">Glove_74g197</name>
</gene>
<keyword evidence="2" id="KW-1185">Reference proteome</keyword>
<protein>
    <recommendedName>
        <fullName evidence="3">HMG box domain-containing protein</fullName>
    </recommendedName>
</protein>
<evidence type="ECO:0008006" key="3">
    <source>
        <dbReference type="Google" id="ProtNLM"/>
    </source>
</evidence>
<dbReference type="Proteomes" id="UP000266861">
    <property type="component" value="Unassembled WGS sequence"/>
</dbReference>
<name>A0A397J956_9GLOM</name>
<proteinExistence type="predicted"/>
<evidence type="ECO:0000313" key="1">
    <source>
        <dbReference type="EMBL" id="RHZ84885.1"/>
    </source>
</evidence>
<dbReference type="SUPFAM" id="SSF47095">
    <property type="entry name" value="HMG-box"/>
    <property type="match status" value="1"/>
</dbReference>
<reference evidence="1 2" key="1">
    <citation type="submission" date="2018-08" db="EMBL/GenBank/DDBJ databases">
        <title>Genome and evolution of the arbuscular mycorrhizal fungus Diversispora epigaea (formerly Glomus versiforme) and its bacterial endosymbionts.</title>
        <authorList>
            <person name="Sun X."/>
            <person name="Fei Z."/>
            <person name="Harrison M."/>
        </authorList>
    </citation>
    <scope>NUCLEOTIDE SEQUENCE [LARGE SCALE GENOMIC DNA]</scope>
    <source>
        <strain evidence="1 2">IT104</strain>
    </source>
</reference>
<sequence>MSNFNFDFSKNNTPNLQFIMENGKKTNGDEAKEIKQIIRNANAKQDVVPLFQVPFPPELRAEDLIGLRNNSKEKRKVPNKFFIYRKWYAMCNANKGNSQTAISPHISYQWKNEPPHVKFFYENLAKEASRLFKRKYGEDGIRIEKSTSGKKQKIKKNVKTQNQKLLEIQPKIKNENEHENLDTITQALISANLIPTNLIPTNLIPPNSTPIAQFHPCLSLNSELSSASYSPSESESSYVQSELPELSYQFSPSYSEQPYLSPQSPCTPQQYTTYPPSQSPCSPQYITCSPQYYSSPQSPYTPQQCETYNHSYIDIDFDSSVNYSMY</sequence>
<dbReference type="InterPro" id="IPR036910">
    <property type="entry name" value="HMG_box_dom_sf"/>
</dbReference>
<dbReference type="AlphaFoldDB" id="A0A397J956"/>